<feature type="transmembrane region" description="Helical" evidence="7">
    <location>
        <begin position="57"/>
        <end position="76"/>
    </location>
</feature>
<keyword evidence="9" id="KW-0449">Lipoprotein</keyword>
<feature type="transmembrane region" description="Helical" evidence="7">
    <location>
        <begin position="196"/>
        <end position="213"/>
    </location>
</feature>
<dbReference type="InterPro" id="IPR001640">
    <property type="entry name" value="Lgt"/>
</dbReference>
<dbReference type="PANTHER" id="PTHR30589">
    <property type="entry name" value="PROLIPOPROTEIN DIACYLGLYCERYL TRANSFERASE"/>
    <property type="match status" value="1"/>
</dbReference>
<dbReference type="GO" id="GO:0042158">
    <property type="term" value="P:lipoprotein biosynthetic process"/>
    <property type="evidence" value="ECO:0007669"/>
    <property type="project" value="UniProtKB-UniRule"/>
</dbReference>
<keyword evidence="10" id="KW-1185">Reference proteome</keyword>
<dbReference type="RefSeq" id="WP_123256150.1">
    <property type="nucleotide sequence ID" value="NZ_RBED01000115.1"/>
</dbReference>
<reference evidence="9 10" key="1">
    <citation type="submission" date="2018-10" db="EMBL/GenBank/DDBJ databases">
        <title>Genome sequencing of Arthrobacter oryzae TNB02.</title>
        <authorList>
            <person name="Cho Y.-J."/>
            <person name="Cho A."/>
            <person name="Kim O.-S."/>
        </authorList>
    </citation>
    <scope>NUCLEOTIDE SEQUENCE [LARGE SCALE GENOMIC DNA]</scope>
    <source>
        <strain evidence="9 10">TNB02</strain>
    </source>
</reference>
<feature type="transmembrane region" description="Helical" evidence="7">
    <location>
        <begin position="125"/>
        <end position="145"/>
    </location>
</feature>
<evidence type="ECO:0000256" key="4">
    <source>
        <dbReference type="ARBA" id="ARBA00022692"/>
    </source>
</evidence>
<feature type="transmembrane region" description="Helical" evidence="7">
    <location>
        <begin position="251"/>
        <end position="271"/>
    </location>
</feature>
<keyword evidence="2 7" id="KW-1003">Cell membrane</keyword>
<evidence type="ECO:0000256" key="7">
    <source>
        <dbReference type="HAMAP-Rule" id="MF_01147"/>
    </source>
</evidence>
<evidence type="ECO:0000256" key="8">
    <source>
        <dbReference type="SAM" id="MobiDB-lite"/>
    </source>
</evidence>
<feature type="transmembrane region" description="Helical" evidence="7">
    <location>
        <begin position="96"/>
        <end position="118"/>
    </location>
</feature>
<organism evidence="9 10">
    <name type="scientific">Arthrobacter oryzae</name>
    <dbReference type="NCBI Taxonomy" id="409290"/>
    <lineage>
        <taxon>Bacteria</taxon>
        <taxon>Bacillati</taxon>
        <taxon>Actinomycetota</taxon>
        <taxon>Actinomycetes</taxon>
        <taxon>Micrococcales</taxon>
        <taxon>Micrococcaceae</taxon>
        <taxon>Arthrobacter</taxon>
    </lineage>
</organism>
<dbReference type="HAMAP" id="MF_01147">
    <property type="entry name" value="Lgt"/>
    <property type="match status" value="1"/>
</dbReference>
<feature type="compositionally biased region" description="Pro residues" evidence="8">
    <location>
        <begin position="297"/>
        <end position="313"/>
    </location>
</feature>
<keyword evidence="3 7" id="KW-0808">Transferase</keyword>
<feature type="binding site" evidence="7">
    <location>
        <position position="146"/>
    </location>
    <ligand>
        <name>a 1,2-diacyl-sn-glycero-3-phospho-(1'-sn-glycerol)</name>
        <dbReference type="ChEBI" id="CHEBI:64716"/>
    </ligand>
</feature>
<comment type="function">
    <text evidence="7">Catalyzes the transfer of the diacylglyceryl group from phosphatidylglycerol to the sulfhydryl group of the N-terminal cysteine of a prolipoprotein, the first step in the formation of mature lipoproteins.</text>
</comment>
<accession>A0A3N0BSE2</accession>
<sequence>MNTLVATELFFPSPVASAIQLGPLTIRFYALAILAGIVVGVWLTARRLRDRGGTTSQTLDIVTWAVPFGIVGGRIYHVITDNQLYFGPGRDPWGAFRIWEGGLGIWGAVALGLVGALIGARRAHVPFAAFVDAAAPGLLIAQGLGRWGNWFNNELYGEPTDLPWKLQIHAMDPVTGQALTGTDGTPQVLGYFHPTFLYESLWVLAAALLLIFLDRRYTLGAGSVFALYIVLYTAGRFAFELMRSDPANLILGLRVNTWVAGLLFLAGLVLFQQLRTRPRSTVPPSPKEPASGSSTVPPAPNEPAPPVKETPHE</sequence>
<protein>
    <recommendedName>
        <fullName evidence="7">Phosphatidylglycerol--prolipoprotein diacylglyceryl transferase</fullName>
        <ecNumber evidence="7">2.5.1.145</ecNumber>
    </recommendedName>
</protein>
<feature type="transmembrane region" description="Helical" evidence="7">
    <location>
        <begin position="220"/>
        <end position="239"/>
    </location>
</feature>
<dbReference type="GO" id="GO:0008961">
    <property type="term" value="F:phosphatidylglycerol-prolipoprotein diacylglyceryl transferase activity"/>
    <property type="evidence" value="ECO:0007669"/>
    <property type="project" value="UniProtKB-UniRule"/>
</dbReference>
<dbReference type="Proteomes" id="UP000273807">
    <property type="component" value="Unassembled WGS sequence"/>
</dbReference>
<dbReference type="OrthoDB" id="871140at2"/>
<feature type="region of interest" description="Disordered" evidence="8">
    <location>
        <begin position="278"/>
        <end position="313"/>
    </location>
</feature>
<evidence type="ECO:0000256" key="5">
    <source>
        <dbReference type="ARBA" id="ARBA00022989"/>
    </source>
</evidence>
<keyword evidence="5 7" id="KW-1133">Transmembrane helix</keyword>
<dbReference type="Pfam" id="PF01790">
    <property type="entry name" value="LGT"/>
    <property type="match status" value="1"/>
</dbReference>
<keyword evidence="6 7" id="KW-0472">Membrane</keyword>
<evidence type="ECO:0000313" key="9">
    <source>
        <dbReference type="EMBL" id="RNL51967.1"/>
    </source>
</evidence>
<evidence type="ECO:0000313" key="10">
    <source>
        <dbReference type="Proteomes" id="UP000273807"/>
    </source>
</evidence>
<dbReference type="EMBL" id="RBED01000115">
    <property type="protein sequence ID" value="RNL51967.1"/>
    <property type="molecule type" value="Genomic_DNA"/>
</dbReference>
<evidence type="ECO:0000256" key="6">
    <source>
        <dbReference type="ARBA" id="ARBA00023136"/>
    </source>
</evidence>
<dbReference type="PANTHER" id="PTHR30589:SF0">
    <property type="entry name" value="PHOSPHATIDYLGLYCEROL--PROLIPOPROTEIN DIACYLGLYCERYL TRANSFERASE"/>
    <property type="match status" value="1"/>
</dbReference>
<name>A0A3N0BSE2_9MICC</name>
<evidence type="ECO:0000256" key="1">
    <source>
        <dbReference type="ARBA" id="ARBA00007150"/>
    </source>
</evidence>
<comment type="pathway">
    <text evidence="7">Protein modification; lipoprotein biosynthesis (diacylglyceryl transfer).</text>
</comment>
<dbReference type="PROSITE" id="PS01311">
    <property type="entry name" value="LGT"/>
    <property type="match status" value="1"/>
</dbReference>
<proteinExistence type="inferred from homology"/>
<gene>
    <name evidence="7" type="primary">lgt</name>
    <name evidence="9" type="ORF">D7003_14600</name>
</gene>
<comment type="similarity">
    <text evidence="1 7">Belongs to the Lgt family.</text>
</comment>
<comment type="caution">
    <text evidence="9">The sequence shown here is derived from an EMBL/GenBank/DDBJ whole genome shotgun (WGS) entry which is preliminary data.</text>
</comment>
<evidence type="ECO:0000256" key="3">
    <source>
        <dbReference type="ARBA" id="ARBA00022679"/>
    </source>
</evidence>
<comment type="catalytic activity">
    <reaction evidence="7">
        <text>L-cysteinyl-[prolipoprotein] + a 1,2-diacyl-sn-glycero-3-phospho-(1'-sn-glycerol) = an S-1,2-diacyl-sn-glyceryl-L-cysteinyl-[prolipoprotein] + sn-glycerol 1-phosphate + H(+)</text>
        <dbReference type="Rhea" id="RHEA:56712"/>
        <dbReference type="Rhea" id="RHEA-COMP:14679"/>
        <dbReference type="Rhea" id="RHEA-COMP:14680"/>
        <dbReference type="ChEBI" id="CHEBI:15378"/>
        <dbReference type="ChEBI" id="CHEBI:29950"/>
        <dbReference type="ChEBI" id="CHEBI:57685"/>
        <dbReference type="ChEBI" id="CHEBI:64716"/>
        <dbReference type="ChEBI" id="CHEBI:140658"/>
        <dbReference type="EC" id="2.5.1.145"/>
    </reaction>
</comment>
<feature type="transmembrane region" description="Helical" evidence="7">
    <location>
        <begin position="28"/>
        <end position="45"/>
    </location>
</feature>
<dbReference type="GO" id="GO:0005886">
    <property type="term" value="C:plasma membrane"/>
    <property type="evidence" value="ECO:0007669"/>
    <property type="project" value="UniProtKB-SubCell"/>
</dbReference>
<dbReference type="EC" id="2.5.1.145" evidence="7"/>
<dbReference type="AlphaFoldDB" id="A0A3N0BSE2"/>
<comment type="subcellular location">
    <subcellularLocation>
        <location evidence="7">Cell membrane</location>
        <topology evidence="7">Multi-pass membrane protein</topology>
    </subcellularLocation>
</comment>
<keyword evidence="4 7" id="KW-0812">Transmembrane</keyword>
<keyword evidence="9" id="KW-0328">Glycosyltransferase</keyword>
<evidence type="ECO:0000256" key="2">
    <source>
        <dbReference type="ARBA" id="ARBA00022475"/>
    </source>
</evidence>
<dbReference type="UniPathway" id="UPA00664"/>
<dbReference type="NCBIfam" id="TIGR00544">
    <property type="entry name" value="lgt"/>
    <property type="match status" value="1"/>
</dbReference>